<gene>
    <name evidence="1" type="ORF">DLJ82_6792</name>
</gene>
<organism evidence="1 2">
    <name type="scientific">Rhizobium leguminosarum</name>
    <dbReference type="NCBI Taxonomy" id="384"/>
    <lineage>
        <taxon>Bacteria</taxon>
        <taxon>Pseudomonadati</taxon>
        <taxon>Pseudomonadota</taxon>
        <taxon>Alphaproteobacteria</taxon>
        <taxon>Hyphomicrobiales</taxon>
        <taxon>Rhizobiaceae</taxon>
        <taxon>Rhizobium/Agrobacterium group</taxon>
        <taxon>Rhizobium</taxon>
    </lineage>
</organism>
<keyword evidence="1" id="KW-0614">Plasmid</keyword>
<sequence length="32" mass="3661">MRMIFFNLLSPSPTGASIYLRRIDHLTDGKPL</sequence>
<reference evidence="1 2" key="1">
    <citation type="submission" date="2018-07" db="EMBL/GenBank/DDBJ databases">
        <title>Rhizobium leguminosarum strain:ATCC 14479 Genome sequencing and assembly.</title>
        <authorList>
            <person name="Chakraborty R."/>
        </authorList>
    </citation>
    <scope>NUCLEOTIDE SEQUENCE [LARGE SCALE GENOMIC DNA]</scope>
    <source>
        <strain evidence="1 2">ATCC 14479</strain>
        <plasmid evidence="2">Plasmid unnamed4</plasmid>
    </source>
</reference>
<proteinExistence type="predicted"/>
<protein>
    <submittedName>
        <fullName evidence="1">Uncharacterized protein</fullName>
    </submittedName>
</protein>
<evidence type="ECO:0000313" key="1">
    <source>
        <dbReference type="EMBL" id="AXA44762.1"/>
    </source>
</evidence>
<dbReference type="Proteomes" id="UP000251166">
    <property type="component" value="Plasmid unnamed4"/>
</dbReference>
<dbReference type="AlphaFoldDB" id="A0A2Z4YWB2"/>
<dbReference type="EMBL" id="CP030764">
    <property type="protein sequence ID" value="AXA44762.1"/>
    <property type="molecule type" value="Genomic_DNA"/>
</dbReference>
<geneLocation type="plasmid" evidence="1 2">
    <name>unnamed4</name>
</geneLocation>
<accession>A0A2Z4YWB2</accession>
<name>A0A2Z4YWB2_RHILE</name>
<evidence type="ECO:0000313" key="2">
    <source>
        <dbReference type="Proteomes" id="UP000251166"/>
    </source>
</evidence>